<keyword evidence="1" id="KW-0805">Transcription regulation</keyword>
<reference evidence="5 6" key="1">
    <citation type="journal article" date="2016" name="BMC Genomics">
        <title>Genomic analysis of the nitrate-respiring Sphingopyxis granuli (formerly Sphingomonas macrogoltabida) strain TFA.</title>
        <authorList>
            <person name="Garcia-Romero I."/>
            <person name="Perez-Pulido A.J."/>
            <person name="Gonzalez-Flores Y.E."/>
            <person name="Reyes-Ramirez F."/>
            <person name="Santero E."/>
            <person name="Floriano B."/>
        </authorList>
    </citation>
    <scope>NUCLEOTIDE SEQUENCE [LARGE SCALE GENOMIC DNA]</scope>
    <source>
        <strain evidence="5 6">TFA</strain>
    </source>
</reference>
<dbReference type="GO" id="GO:0003677">
    <property type="term" value="F:DNA binding"/>
    <property type="evidence" value="ECO:0007669"/>
    <property type="project" value="UniProtKB-KW"/>
</dbReference>
<dbReference type="InterPro" id="IPR050679">
    <property type="entry name" value="Bact_HTH_transcr_reg"/>
</dbReference>
<keyword evidence="3" id="KW-0804">Transcription</keyword>
<dbReference type="Gene3D" id="1.10.10.10">
    <property type="entry name" value="Winged helix-like DNA-binding domain superfamily/Winged helix DNA-binding domain"/>
    <property type="match status" value="1"/>
</dbReference>
<dbReference type="GO" id="GO:0003700">
    <property type="term" value="F:DNA-binding transcription factor activity"/>
    <property type="evidence" value="ECO:0007669"/>
    <property type="project" value="InterPro"/>
</dbReference>
<dbReference type="SMART" id="SM00345">
    <property type="entry name" value="HTH_GNTR"/>
    <property type="match status" value="1"/>
</dbReference>
<dbReference type="Proteomes" id="UP000058599">
    <property type="component" value="Chromosome"/>
</dbReference>
<evidence type="ECO:0000256" key="2">
    <source>
        <dbReference type="ARBA" id="ARBA00023125"/>
    </source>
</evidence>
<evidence type="ECO:0000313" key="6">
    <source>
        <dbReference type="Proteomes" id="UP000058599"/>
    </source>
</evidence>
<accession>A0AA86L596</accession>
<dbReference type="PANTHER" id="PTHR44846:SF16">
    <property type="entry name" value="TRANSCRIPTIONAL REGULATOR PHNF-RELATED"/>
    <property type="match status" value="1"/>
</dbReference>
<dbReference type="PANTHER" id="PTHR44846">
    <property type="entry name" value="MANNOSYL-D-GLYCERATE TRANSPORT/METABOLISM SYSTEM REPRESSOR MNGR-RELATED"/>
    <property type="match status" value="1"/>
</dbReference>
<name>A0AA86L596_9SPHN</name>
<keyword evidence="2" id="KW-0238">DNA-binding</keyword>
<dbReference type="Pfam" id="PF07702">
    <property type="entry name" value="UTRA"/>
    <property type="match status" value="1"/>
</dbReference>
<sequence length="231" mass="25205">MTATLDQRIRGDISARIQSGEWPPGTRIPYETELAAHYGCARATVSKAMETLARAGLIERRRKAGSFVARPHSQSAVLEVPDLASVAAAKGETYRWQRTRRAALAAGEAPDIAGIAGAALAVEGVHFADDLPFAIEERWISLAAVPGCADEDFADTAPGTWLLGHVPWTHARHRIRAVAASAAEARRLAIRPGTACLSLERWTWRARDYVTYVRQLFPGDRHDLIADFDPS</sequence>
<dbReference type="Gene3D" id="3.40.1410.10">
    <property type="entry name" value="Chorismate lyase-like"/>
    <property type="match status" value="1"/>
</dbReference>
<dbReference type="PRINTS" id="PR00035">
    <property type="entry name" value="HTHGNTR"/>
</dbReference>
<dbReference type="InterPro" id="IPR036390">
    <property type="entry name" value="WH_DNA-bd_sf"/>
</dbReference>
<dbReference type="InterPro" id="IPR000524">
    <property type="entry name" value="Tscrpt_reg_HTH_GntR"/>
</dbReference>
<gene>
    <name evidence="5" type="primary">hutC</name>
    <name evidence="5" type="ORF">SGRAN_3309</name>
</gene>
<dbReference type="Pfam" id="PF00392">
    <property type="entry name" value="GntR"/>
    <property type="match status" value="1"/>
</dbReference>
<proteinExistence type="predicted"/>
<dbReference type="AlphaFoldDB" id="A0AA86L596"/>
<evidence type="ECO:0000259" key="4">
    <source>
        <dbReference type="PROSITE" id="PS50949"/>
    </source>
</evidence>
<evidence type="ECO:0000256" key="1">
    <source>
        <dbReference type="ARBA" id="ARBA00023015"/>
    </source>
</evidence>
<dbReference type="RefSeq" id="WP_067185545.1">
    <property type="nucleotide sequence ID" value="NZ_CP012199.1"/>
</dbReference>
<dbReference type="InterPro" id="IPR011663">
    <property type="entry name" value="UTRA"/>
</dbReference>
<dbReference type="SMART" id="SM00866">
    <property type="entry name" value="UTRA"/>
    <property type="match status" value="1"/>
</dbReference>
<dbReference type="InterPro" id="IPR028978">
    <property type="entry name" value="Chorismate_lyase_/UTRA_dom_sf"/>
</dbReference>
<dbReference type="SUPFAM" id="SSF46785">
    <property type="entry name" value="Winged helix' DNA-binding domain"/>
    <property type="match status" value="1"/>
</dbReference>
<keyword evidence="6" id="KW-1185">Reference proteome</keyword>
<dbReference type="KEGG" id="sgi:SGRAN_3309"/>
<feature type="domain" description="HTH gntR-type" evidence="4">
    <location>
        <begin position="3"/>
        <end position="71"/>
    </location>
</feature>
<dbReference type="SUPFAM" id="SSF64288">
    <property type="entry name" value="Chorismate lyase-like"/>
    <property type="match status" value="1"/>
</dbReference>
<evidence type="ECO:0000256" key="3">
    <source>
        <dbReference type="ARBA" id="ARBA00023163"/>
    </source>
</evidence>
<evidence type="ECO:0000313" key="5">
    <source>
        <dbReference type="EMBL" id="AMG75652.1"/>
    </source>
</evidence>
<protein>
    <submittedName>
        <fullName evidence="5">Histidine utilization repressor</fullName>
    </submittedName>
</protein>
<dbReference type="CDD" id="cd07377">
    <property type="entry name" value="WHTH_GntR"/>
    <property type="match status" value="1"/>
</dbReference>
<organism evidence="5 6">
    <name type="scientific">Sphingopyxis granuli</name>
    <dbReference type="NCBI Taxonomy" id="267128"/>
    <lineage>
        <taxon>Bacteria</taxon>
        <taxon>Pseudomonadati</taxon>
        <taxon>Pseudomonadota</taxon>
        <taxon>Alphaproteobacteria</taxon>
        <taxon>Sphingomonadales</taxon>
        <taxon>Sphingomonadaceae</taxon>
        <taxon>Sphingopyxis</taxon>
    </lineage>
</organism>
<dbReference type="PROSITE" id="PS50949">
    <property type="entry name" value="HTH_GNTR"/>
    <property type="match status" value="1"/>
</dbReference>
<dbReference type="EMBL" id="CP012199">
    <property type="protein sequence ID" value="AMG75652.1"/>
    <property type="molecule type" value="Genomic_DNA"/>
</dbReference>
<dbReference type="InterPro" id="IPR036388">
    <property type="entry name" value="WH-like_DNA-bd_sf"/>
</dbReference>